<evidence type="ECO:0000313" key="7">
    <source>
        <dbReference type="Proteomes" id="UP000198942"/>
    </source>
</evidence>
<feature type="domain" description="TonB-dependent receptor plug" evidence="5">
    <location>
        <begin position="228"/>
        <end position="335"/>
    </location>
</feature>
<dbReference type="Pfam" id="PF07715">
    <property type="entry name" value="Plug"/>
    <property type="match status" value="1"/>
</dbReference>
<evidence type="ECO:0000256" key="3">
    <source>
        <dbReference type="SAM" id="SignalP"/>
    </source>
</evidence>
<keyword evidence="1 2" id="KW-0472">Membrane</keyword>
<keyword evidence="1" id="KW-1134">Transmembrane beta strand</keyword>
<dbReference type="InterPro" id="IPR037066">
    <property type="entry name" value="Plug_dom_sf"/>
</dbReference>
<dbReference type="InterPro" id="IPR008969">
    <property type="entry name" value="CarboxyPept-like_regulatory"/>
</dbReference>
<evidence type="ECO:0000256" key="2">
    <source>
        <dbReference type="RuleBase" id="RU003357"/>
    </source>
</evidence>
<evidence type="ECO:0000256" key="1">
    <source>
        <dbReference type="PROSITE-ProRule" id="PRU01360"/>
    </source>
</evidence>
<dbReference type="SUPFAM" id="SSF56935">
    <property type="entry name" value="Porins"/>
    <property type="match status" value="1"/>
</dbReference>
<evidence type="ECO:0000313" key="6">
    <source>
        <dbReference type="EMBL" id="SEO94711.1"/>
    </source>
</evidence>
<sequence length="1172" mass="130463">MYKIFTTNICTPSCYPKKFLLIMKITTFILFLAFMQASAAVFSQKITYKQNDATLKQIFNEINKQTGYNLFWSAKSIKNVPALDVNFQNTPLEEVLKISLKNSALTYTIDGKSVIIKEAPGGDNNSPGENIADITVTGTVRDAKGVTLPGVSITVVNDAKRGTVSDNNGKFILDVKSGSVIRVSFVGFVTQTFTVTPDNKLFNVVLVEDVRQAEEVVITAYGKKERKEAIVGSVTTVKPAELKIPASNLTTALAGQAAGIIAFQGTGQPGQDNAQFFIRGVTTFGYKVDPLILIDNIELTTNDLARLQVDDIASFSILKDASATALYGARGANGVILVATKQGKIGKPQISFRAENSISQNTQSLKIADPITYMNLFNEATLSRDPYQPTPFDPDKIINTQNTLAKGPGYNPYVYPAVDWLSMLLKKRTSTQRGNLSISGGTPFARYYVAGSYNLDHGNLVEDPANNNSNNIKFQNYQLRSNVNLNLTKSTELVLRFSGTFSEYAGPLTTDGSFNSDVYKIALHTSPVLFPAYFPADSANRDTKHILFGAPAEKGVPYNNPYALLLRGHKTSSESRVLAQIELNQGFDFITKGLNFHGIFSTNRYSYFDANYGYNPFYYNVGSYDKVNNTYSLVWLNQDPNDAKEYLSYFPGTPVISNQIYLQGNFDYARQFGDHNVSATMVLTRQQTVYSNAINPVTKQPDLQYALPHRNLGVAGRAGYNFKSKYFLEFNFGYNGSERFSTEHRYGFFPTIGGGWLVSGEKFFEPLADIFTRVKIRGSYGLVGNDAISDRRFFYASNVNLNGGAYAAFGTNAGYAHNGATILNYPDPNVTWETSKQANLALEMTLFKNLNITAEFYNYNRYNILQKRSYIPSTSGLEADIYANLGKANSKGIDLSFDYKQSIGSSWLISGRGNFTLATDKYTYYEEPNYPEAYRHFVGQPIRIGYGYIADRLFVDDAEAAASPTQIFSTTGKAPRGGDIKYRDLNGDGVIDSRDETFIGYPQVPEIVYGYGVSAQYKNFDLSAFFQGQARVSFFVDPNQVSPFVQSTEDYIYGNTQLLQQFADSHWSEEHQDLYATYPRLGTTRNIIENNLQPSTWWLRNGAFMRLKSAEFGYTLPASVSKRLGLRSLRLYVNGLNLITWSSFKLWDPELGSNGFNYPIQKVYNIGLNVNL</sequence>
<dbReference type="InterPro" id="IPR023997">
    <property type="entry name" value="TonB-dep_OMP_SusC/RagA_CS"/>
</dbReference>
<keyword evidence="7" id="KW-1185">Reference proteome</keyword>
<dbReference type="Pfam" id="PF13715">
    <property type="entry name" value="CarbopepD_reg_2"/>
    <property type="match status" value="1"/>
</dbReference>
<gene>
    <name evidence="6" type="ORF">SAMN05192574_1175</name>
</gene>
<evidence type="ECO:0000259" key="4">
    <source>
        <dbReference type="Pfam" id="PF00593"/>
    </source>
</evidence>
<proteinExistence type="inferred from homology"/>
<dbReference type="EMBL" id="FOCL01000017">
    <property type="protein sequence ID" value="SEO94711.1"/>
    <property type="molecule type" value="Genomic_DNA"/>
</dbReference>
<feature type="chain" id="PRO_5011571222" evidence="3">
    <location>
        <begin position="40"/>
        <end position="1172"/>
    </location>
</feature>
<keyword evidence="1" id="KW-0998">Cell outer membrane</keyword>
<reference evidence="7" key="1">
    <citation type="submission" date="2016-10" db="EMBL/GenBank/DDBJ databases">
        <authorList>
            <person name="Varghese N."/>
            <person name="Submissions S."/>
        </authorList>
    </citation>
    <scope>NUCLEOTIDE SEQUENCE [LARGE SCALE GENOMIC DNA]</scope>
    <source>
        <strain evidence="7">Gh-48</strain>
    </source>
</reference>
<dbReference type="FunFam" id="2.170.130.10:FF:000003">
    <property type="entry name" value="SusC/RagA family TonB-linked outer membrane protein"/>
    <property type="match status" value="1"/>
</dbReference>
<keyword evidence="3" id="KW-0732">Signal</keyword>
<dbReference type="RefSeq" id="WP_244281153.1">
    <property type="nucleotide sequence ID" value="NZ_FOCL01000017.1"/>
</dbReference>
<dbReference type="InterPro" id="IPR023996">
    <property type="entry name" value="TonB-dep_OMP_SusC/RagA"/>
</dbReference>
<dbReference type="STRING" id="551995.SAMN05192574_1175"/>
<keyword evidence="1" id="KW-0812">Transmembrane</keyword>
<dbReference type="SUPFAM" id="SSF49464">
    <property type="entry name" value="Carboxypeptidase regulatory domain-like"/>
    <property type="match status" value="1"/>
</dbReference>
<dbReference type="Proteomes" id="UP000198942">
    <property type="component" value="Unassembled WGS sequence"/>
</dbReference>
<protein>
    <submittedName>
        <fullName evidence="6">TonB-linked outer membrane protein, SusC/RagA family</fullName>
    </submittedName>
</protein>
<name>A0A1H8TV17_9SPHI</name>
<dbReference type="GO" id="GO:0009279">
    <property type="term" value="C:cell outer membrane"/>
    <property type="evidence" value="ECO:0007669"/>
    <property type="project" value="UniProtKB-SubCell"/>
</dbReference>
<feature type="domain" description="TonB-dependent receptor-like beta-barrel" evidence="4">
    <location>
        <begin position="584"/>
        <end position="1023"/>
    </location>
</feature>
<organism evidence="6 7">
    <name type="scientific">Mucilaginibacter gossypiicola</name>
    <dbReference type="NCBI Taxonomy" id="551995"/>
    <lineage>
        <taxon>Bacteria</taxon>
        <taxon>Pseudomonadati</taxon>
        <taxon>Bacteroidota</taxon>
        <taxon>Sphingobacteriia</taxon>
        <taxon>Sphingobacteriales</taxon>
        <taxon>Sphingobacteriaceae</taxon>
        <taxon>Mucilaginibacter</taxon>
    </lineage>
</organism>
<dbReference type="InterPro" id="IPR039426">
    <property type="entry name" value="TonB-dep_rcpt-like"/>
</dbReference>
<dbReference type="NCBIfam" id="TIGR04056">
    <property type="entry name" value="OMP_RagA_SusC"/>
    <property type="match status" value="1"/>
</dbReference>
<dbReference type="Gene3D" id="2.170.130.10">
    <property type="entry name" value="TonB-dependent receptor, plug domain"/>
    <property type="match status" value="1"/>
</dbReference>
<keyword evidence="1" id="KW-0813">Transport</keyword>
<dbReference type="NCBIfam" id="TIGR04057">
    <property type="entry name" value="SusC_RagA_signa"/>
    <property type="match status" value="1"/>
</dbReference>
<dbReference type="Gene3D" id="2.60.40.1120">
    <property type="entry name" value="Carboxypeptidase-like, regulatory domain"/>
    <property type="match status" value="1"/>
</dbReference>
<dbReference type="Pfam" id="PF00593">
    <property type="entry name" value="TonB_dep_Rec_b-barrel"/>
    <property type="match status" value="1"/>
</dbReference>
<dbReference type="AlphaFoldDB" id="A0A1H8TV17"/>
<dbReference type="InterPro" id="IPR000531">
    <property type="entry name" value="Beta-barrel_TonB"/>
</dbReference>
<keyword evidence="2" id="KW-0798">TonB box</keyword>
<dbReference type="Gene3D" id="3.55.50.30">
    <property type="match status" value="1"/>
</dbReference>
<comment type="subcellular location">
    <subcellularLocation>
        <location evidence="1">Cell outer membrane</location>
        <topology evidence="1">Multi-pass membrane protein</topology>
    </subcellularLocation>
</comment>
<accession>A0A1H8TV17</accession>
<dbReference type="InterPro" id="IPR012910">
    <property type="entry name" value="Plug_dom"/>
</dbReference>
<comment type="similarity">
    <text evidence="1 2">Belongs to the TonB-dependent receptor family.</text>
</comment>
<feature type="signal peptide" evidence="3">
    <location>
        <begin position="1"/>
        <end position="39"/>
    </location>
</feature>
<evidence type="ECO:0000259" key="5">
    <source>
        <dbReference type="Pfam" id="PF07715"/>
    </source>
</evidence>
<dbReference type="PROSITE" id="PS52016">
    <property type="entry name" value="TONB_DEPENDENT_REC_3"/>
    <property type="match status" value="1"/>
</dbReference>